<accession>A0A6J5NAG3</accession>
<protein>
    <submittedName>
        <fullName evidence="1">Uncharacterized protein</fullName>
    </submittedName>
</protein>
<name>A0A6J5NAG3_9CAUD</name>
<sequence>MKMTTNKILDYFIEVYEKKYNEIKGHGRFKYILSNEQAEEILANIYLSISNTFINNVNKDYDLNTEKKMLNYIYFCFSSQVKQDYKKQQKVQMVSLDELDFEIEDDSTKTELEEVGKSLFFDEVFIFLQEKIDKNEIKEIHVAVFKYFLYNNMTVIQISNATGMRRTLIEYSITKISNLLKEHSKIKQLYLKYITSIEL</sequence>
<proteinExistence type="predicted"/>
<reference evidence="1" key="1">
    <citation type="submission" date="2020-04" db="EMBL/GenBank/DDBJ databases">
        <authorList>
            <person name="Chiriac C."/>
            <person name="Salcher M."/>
            <person name="Ghai R."/>
            <person name="Kavagutti S V."/>
        </authorList>
    </citation>
    <scope>NUCLEOTIDE SEQUENCE</scope>
</reference>
<evidence type="ECO:0000313" key="1">
    <source>
        <dbReference type="EMBL" id="CAB4154431.1"/>
    </source>
</evidence>
<dbReference type="EMBL" id="LR796618">
    <property type="protein sequence ID" value="CAB4154431.1"/>
    <property type="molecule type" value="Genomic_DNA"/>
</dbReference>
<organism evidence="1">
    <name type="scientific">uncultured Caudovirales phage</name>
    <dbReference type="NCBI Taxonomy" id="2100421"/>
    <lineage>
        <taxon>Viruses</taxon>
        <taxon>Duplodnaviria</taxon>
        <taxon>Heunggongvirae</taxon>
        <taxon>Uroviricota</taxon>
        <taxon>Caudoviricetes</taxon>
        <taxon>Peduoviridae</taxon>
        <taxon>Maltschvirus</taxon>
        <taxon>Maltschvirus maltsch</taxon>
    </lineage>
</organism>
<gene>
    <name evidence="1" type="ORF">UFOVP648_5</name>
</gene>